<organism evidence="3 4">
    <name type="scientific">Macrostomum lignano</name>
    <dbReference type="NCBI Taxonomy" id="282301"/>
    <lineage>
        <taxon>Eukaryota</taxon>
        <taxon>Metazoa</taxon>
        <taxon>Spiralia</taxon>
        <taxon>Lophotrochozoa</taxon>
        <taxon>Platyhelminthes</taxon>
        <taxon>Rhabditophora</taxon>
        <taxon>Macrostomorpha</taxon>
        <taxon>Macrostomida</taxon>
        <taxon>Macrostomidae</taxon>
        <taxon>Macrostomum</taxon>
    </lineage>
</organism>
<dbReference type="EMBL" id="NIVC01001430">
    <property type="protein sequence ID" value="PAA68013.1"/>
    <property type="molecule type" value="Genomic_DNA"/>
</dbReference>
<evidence type="ECO:0000313" key="4">
    <source>
        <dbReference type="Proteomes" id="UP000215902"/>
    </source>
</evidence>
<dbReference type="InterPro" id="IPR013083">
    <property type="entry name" value="Znf_RING/FYVE/PHD"/>
</dbReference>
<name>A0A267F2S0_9PLAT</name>
<evidence type="ECO:0000259" key="2">
    <source>
        <dbReference type="PROSITE" id="PS50004"/>
    </source>
</evidence>
<feature type="compositionally biased region" description="Low complexity" evidence="1">
    <location>
        <begin position="253"/>
        <end position="275"/>
    </location>
</feature>
<feature type="compositionally biased region" description="Low complexity" evidence="1">
    <location>
        <begin position="381"/>
        <end position="394"/>
    </location>
</feature>
<feature type="compositionally biased region" description="Basic and acidic residues" evidence="1">
    <location>
        <begin position="301"/>
        <end position="311"/>
    </location>
</feature>
<dbReference type="CDD" id="cd00065">
    <property type="entry name" value="FYVE_like_SF"/>
    <property type="match status" value="1"/>
</dbReference>
<evidence type="ECO:0000256" key="1">
    <source>
        <dbReference type="SAM" id="MobiDB-lite"/>
    </source>
</evidence>
<dbReference type="InterPro" id="IPR035892">
    <property type="entry name" value="C2_domain_sf"/>
</dbReference>
<dbReference type="Proteomes" id="UP000215902">
    <property type="component" value="Unassembled WGS sequence"/>
</dbReference>
<evidence type="ECO:0000313" key="3">
    <source>
        <dbReference type="EMBL" id="PAA68013.1"/>
    </source>
</evidence>
<dbReference type="CDD" id="cd08521">
    <property type="entry name" value="C2A_SLP"/>
    <property type="match status" value="1"/>
</dbReference>
<feature type="domain" description="C2" evidence="2">
    <location>
        <begin position="764"/>
        <end position="899"/>
    </location>
</feature>
<dbReference type="PANTHER" id="PTHR45716:SF2">
    <property type="entry name" value="BITESIZE, ISOFORM I"/>
    <property type="match status" value="1"/>
</dbReference>
<feature type="compositionally biased region" description="Acidic residues" evidence="1">
    <location>
        <begin position="457"/>
        <end position="477"/>
    </location>
</feature>
<feature type="compositionally biased region" description="Acidic residues" evidence="1">
    <location>
        <begin position="398"/>
        <end position="407"/>
    </location>
</feature>
<dbReference type="PROSITE" id="PS50004">
    <property type="entry name" value="C2"/>
    <property type="match status" value="2"/>
</dbReference>
<dbReference type="Pfam" id="PF00168">
    <property type="entry name" value="C2"/>
    <property type="match status" value="2"/>
</dbReference>
<dbReference type="GO" id="GO:0006887">
    <property type="term" value="P:exocytosis"/>
    <property type="evidence" value="ECO:0007669"/>
    <property type="project" value="TreeGrafter"/>
</dbReference>
<feature type="compositionally biased region" description="Acidic residues" evidence="1">
    <location>
        <begin position="416"/>
        <end position="429"/>
    </location>
</feature>
<dbReference type="InterPro" id="IPR011011">
    <property type="entry name" value="Znf_FYVE_PHD"/>
</dbReference>
<dbReference type="GO" id="GO:0042043">
    <property type="term" value="F:neurexin family protein binding"/>
    <property type="evidence" value="ECO:0007669"/>
    <property type="project" value="TreeGrafter"/>
</dbReference>
<reference evidence="3 4" key="1">
    <citation type="submission" date="2017-06" db="EMBL/GenBank/DDBJ databases">
        <title>A platform for efficient transgenesis in Macrostomum lignano, a flatworm model organism for stem cell research.</title>
        <authorList>
            <person name="Berezikov E."/>
        </authorList>
    </citation>
    <scope>NUCLEOTIDE SEQUENCE [LARGE SCALE GENOMIC DNA]</scope>
    <source>
        <strain evidence="3">DV1</strain>
        <tissue evidence="3">Whole organism</tissue>
    </source>
</reference>
<dbReference type="SUPFAM" id="SSF57903">
    <property type="entry name" value="FYVE/PHD zinc finger"/>
    <property type="match status" value="1"/>
</dbReference>
<dbReference type="Pfam" id="PF02318">
    <property type="entry name" value="FYVE_2"/>
    <property type="match status" value="1"/>
</dbReference>
<accession>A0A267F2S0</accession>
<gene>
    <name evidence="3" type="ORF">BOX15_Mlig000854g1</name>
</gene>
<dbReference type="PANTHER" id="PTHR45716">
    <property type="entry name" value="BITESIZE, ISOFORM I"/>
    <property type="match status" value="1"/>
</dbReference>
<dbReference type="GO" id="GO:0005886">
    <property type="term" value="C:plasma membrane"/>
    <property type="evidence" value="ECO:0007669"/>
    <property type="project" value="TreeGrafter"/>
</dbReference>
<keyword evidence="4" id="KW-1185">Reference proteome</keyword>
<dbReference type="GO" id="GO:0070382">
    <property type="term" value="C:exocytic vesicle"/>
    <property type="evidence" value="ECO:0007669"/>
    <property type="project" value="TreeGrafter"/>
</dbReference>
<dbReference type="OrthoDB" id="195679at2759"/>
<dbReference type="SMART" id="SM00239">
    <property type="entry name" value="C2"/>
    <property type="match status" value="2"/>
</dbReference>
<proteinExistence type="predicted"/>
<feature type="compositionally biased region" description="Pro residues" evidence="1">
    <location>
        <begin position="346"/>
        <end position="357"/>
    </location>
</feature>
<feature type="compositionally biased region" description="Basic and acidic residues" evidence="1">
    <location>
        <begin position="318"/>
        <end position="336"/>
    </location>
</feature>
<feature type="compositionally biased region" description="Basic and acidic residues" evidence="1">
    <location>
        <begin position="445"/>
        <end position="456"/>
    </location>
</feature>
<dbReference type="InterPro" id="IPR000008">
    <property type="entry name" value="C2_dom"/>
</dbReference>
<dbReference type="AlphaFoldDB" id="A0A267F2S0"/>
<sequence>PCRCRLKFQRPASVPPECCLDILASIITHRFVIKLMAAAVKSSGLKLSGTAAAAGHRADSNVGDACTEISFGSIGDDESVVVGGGGNGGGGIPEQLLDSIGLAEYSNDEKFQLDSVLQRVHAAQAMDEKRKERLRQQLQTALTEASSVQERLQSGLLYTMCELCGGKLYPFSKRYVCQRCQNLACSNCVHLVHKSVQCHLCHLEFVTEAQSGEWFLAEVRRRTERAYFGPEILRASLRRERKRLVSEERMRRAPATPAPGSTAAAAPAVEVGAVSKTKGADEPDSASAGAASAPPPASETRPADSGKEDAKKKKKDKKEREKEKEKAKQKQKEEKKREKRRRHSPELPPPPPPPPPVELTVIEPSAGVIVEADAQSNQEVAVVEEVNVQMEAAAPEAVDGDGQPEEQDLQHQQEAENGEAADGEAADGEAADREAADGEAADGEAADREAADREAADDGEAAGQEQEEELGEPEELEAAASSGPVAPEIVVTEEIADDDEDGAAAAAAEADKASTSGTSNLRIVDAPAVSLPDRQLSLSGAALNLLKRRRSFLKLSAPPRPPPPIVEIAKRASAALLDLRLRSVLHRLQLLEKTSCESVLSNISETEDSYRGIRASGEVEISAKFSSGVLTVLVHRCRNLARIDGRQPSPYVKTYLLPDKTKRSKRRTNARRGTCNPSFGTQPLVYPDLTSDELEMRTLQVSVWHSVALGANLFLGQALVPMEQCDQIFSGGKHWLPLRDRHTSPGGVSLPTLMYQGEIAVSIRFEADNKSEESDNNDEARGRLEIWVRSCRKLASAAGGAATLNVSPYVKCYLLPSRHQASKRKSKVVKANPNPEFNAMLTYNGVTRRELRDRSIELTVWDHVLLGRNDFLGGVRLNIGDTARYSWMDARGHEQTLWTGMLSNPSKWIDASLILRPNMDPQATHIAQ</sequence>
<protein>
    <recommendedName>
        <fullName evidence="2">C2 domain-containing protein</fullName>
    </recommendedName>
</protein>
<dbReference type="Gene3D" id="2.60.40.150">
    <property type="entry name" value="C2 domain"/>
    <property type="match status" value="2"/>
</dbReference>
<dbReference type="InterPro" id="IPR041282">
    <property type="entry name" value="FYVE_2"/>
</dbReference>
<feature type="non-terminal residue" evidence="3">
    <location>
        <position position="1"/>
    </location>
</feature>
<feature type="region of interest" description="Disordered" evidence="1">
    <location>
        <begin position="245"/>
        <end position="364"/>
    </location>
</feature>
<dbReference type="STRING" id="282301.A0A267F2S0"/>
<dbReference type="Gene3D" id="3.30.40.10">
    <property type="entry name" value="Zinc/RING finger domain, C3HC4 (zinc finger)"/>
    <property type="match status" value="1"/>
</dbReference>
<feature type="region of interest" description="Disordered" evidence="1">
    <location>
        <begin position="381"/>
        <end position="487"/>
    </location>
</feature>
<feature type="domain" description="C2" evidence="2">
    <location>
        <begin position="615"/>
        <end position="736"/>
    </location>
</feature>
<dbReference type="SUPFAM" id="SSF49562">
    <property type="entry name" value="C2 domain (Calcium/lipid-binding domain, CaLB)"/>
    <property type="match status" value="2"/>
</dbReference>
<comment type="caution">
    <text evidence="3">The sequence shown here is derived from an EMBL/GenBank/DDBJ whole genome shotgun (WGS) entry which is preliminary data.</text>
</comment>